<dbReference type="OrthoDB" id="1841858at2"/>
<sequence>MSITWKELQETCLRKMDSLDGVALTKDSNNAAYLYGMPAAANEALMLLATNGRYWKKLLTITQGEGETATEGEPLGGFLAYDLRQLAEGFYCIDKIKRASGTEYGTYSGYLMEGDHVLLLPAEDEGTFRIWYNAYPTRITAETAADFPIDLHEEAAHYVAHYMAGQLYKHDDISIAQIYMNEFFEWMERLAESGRKADGRNAGSGGWTSVKNYY</sequence>
<keyword evidence="2" id="KW-1185">Reference proteome</keyword>
<dbReference type="EMBL" id="BHVZ01000014">
    <property type="protein sequence ID" value="GCB30554.1"/>
    <property type="molecule type" value="Genomic_DNA"/>
</dbReference>
<dbReference type="Pfam" id="PF24175">
    <property type="entry name" value="SU10_adaptor"/>
    <property type="match status" value="1"/>
</dbReference>
<organism evidence="1 2">
    <name type="scientific">Anaerotignum faecicola</name>
    <dbReference type="NCBI Taxonomy" id="2358141"/>
    <lineage>
        <taxon>Bacteria</taxon>
        <taxon>Bacillati</taxon>
        <taxon>Bacillota</taxon>
        <taxon>Clostridia</taxon>
        <taxon>Lachnospirales</taxon>
        <taxon>Anaerotignaceae</taxon>
        <taxon>Anaerotignum</taxon>
    </lineage>
</organism>
<protein>
    <submittedName>
        <fullName evidence="1">Uncharacterized protein</fullName>
    </submittedName>
</protein>
<evidence type="ECO:0000313" key="1">
    <source>
        <dbReference type="EMBL" id="GCB30554.1"/>
    </source>
</evidence>
<name>A0A401LGB4_9FIRM</name>
<accession>A0A401LGB4</accession>
<comment type="caution">
    <text evidence="1">The sequence shown here is derived from an EMBL/GenBank/DDBJ whole genome shotgun (WGS) entry which is preliminary data.</text>
</comment>
<reference evidence="1 2" key="1">
    <citation type="submission" date="2018-10" db="EMBL/GenBank/DDBJ databases">
        <title>Draft Genome Sequence of Anaerotignum sp. KCTC 15736.</title>
        <authorList>
            <person name="Choi S.H."/>
            <person name="Kim J.S."/>
            <person name="Kang S.W."/>
            <person name="Lee J.S."/>
            <person name="Park S.H."/>
        </authorList>
    </citation>
    <scope>NUCLEOTIDE SEQUENCE [LARGE SCALE GENOMIC DNA]</scope>
    <source>
        <strain evidence="1 2">KCTC 15736</strain>
    </source>
</reference>
<dbReference type="AlphaFoldDB" id="A0A401LGB4"/>
<dbReference type="InterPro" id="IPR056209">
    <property type="entry name" value="SU10_adaptor"/>
</dbReference>
<evidence type="ECO:0000313" key="2">
    <source>
        <dbReference type="Proteomes" id="UP000287361"/>
    </source>
</evidence>
<gene>
    <name evidence="1" type="ORF">KGMB03357_22150</name>
</gene>
<dbReference type="Proteomes" id="UP000287361">
    <property type="component" value="Unassembled WGS sequence"/>
</dbReference>
<proteinExistence type="predicted"/>